<protein>
    <submittedName>
        <fullName evidence="2">Lipocalin-like protein</fullName>
    </submittedName>
</protein>
<reference evidence="2 3" key="1">
    <citation type="submission" date="2019-03" db="EMBL/GenBank/DDBJ databases">
        <title>Genomic Encyclopedia of Type Strains, Phase IV (KMG-IV): sequencing the most valuable type-strain genomes for metagenomic binning, comparative biology and taxonomic classification.</title>
        <authorList>
            <person name="Goeker M."/>
        </authorList>
    </citation>
    <scope>NUCLEOTIDE SEQUENCE [LARGE SCALE GENOMIC DNA]</scope>
    <source>
        <strain evidence="2 3">DSM 45707</strain>
    </source>
</reference>
<dbReference type="AlphaFoldDB" id="A0A4R3L592"/>
<comment type="caution">
    <text evidence="2">The sequence shown here is derived from an EMBL/GenBank/DDBJ whole genome shotgun (WGS) entry which is preliminary data.</text>
</comment>
<sequence length="137" mass="15700">MLNPKSFIGTWKLVSFQSTLANGSTVYPLGEKATGFILYSEDGFMNVAIMKEGFEKSSSPQVSYLDYFAYAGRYELKENSVIHHMDVAVIPQWIGHHQERVVEWLDDQLCLSTTEPVTLDGITYESNRLIWERVEKE</sequence>
<dbReference type="InterPro" id="IPR024311">
    <property type="entry name" value="Lipocalin-like"/>
</dbReference>
<dbReference type="Pfam" id="PF13924">
    <property type="entry name" value="Lipocalin_5"/>
    <property type="match status" value="1"/>
</dbReference>
<evidence type="ECO:0000259" key="1">
    <source>
        <dbReference type="Pfam" id="PF13924"/>
    </source>
</evidence>
<organism evidence="2 3">
    <name type="scientific">Hazenella coriacea</name>
    <dbReference type="NCBI Taxonomy" id="1179467"/>
    <lineage>
        <taxon>Bacteria</taxon>
        <taxon>Bacillati</taxon>
        <taxon>Bacillota</taxon>
        <taxon>Bacilli</taxon>
        <taxon>Bacillales</taxon>
        <taxon>Thermoactinomycetaceae</taxon>
        <taxon>Hazenella</taxon>
    </lineage>
</organism>
<dbReference type="Proteomes" id="UP000294937">
    <property type="component" value="Unassembled WGS sequence"/>
</dbReference>
<dbReference type="EMBL" id="SMAG01000015">
    <property type="protein sequence ID" value="TCS92205.1"/>
    <property type="molecule type" value="Genomic_DNA"/>
</dbReference>
<accession>A0A4R3L592</accession>
<keyword evidence="3" id="KW-1185">Reference proteome</keyword>
<gene>
    <name evidence="2" type="ORF">EDD58_1154</name>
</gene>
<name>A0A4R3L592_9BACL</name>
<feature type="domain" description="Lipocalin-like" evidence="1">
    <location>
        <begin position="8"/>
        <end position="134"/>
    </location>
</feature>
<dbReference type="OrthoDB" id="118834at2"/>
<dbReference type="RefSeq" id="WP_131926842.1">
    <property type="nucleotide sequence ID" value="NZ_SMAG01000015.1"/>
</dbReference>
<proteinExistence type="predicted"/>
<evidence type="ECO:0000313" key="2">
    <source>
        <dbReference type="EMBL" id="TCS92205.1"/>
    </source>
</evidence>
<evidence type="ECO:0000313" key="3">
    <source>
        <dbReference type="Proteomes" id="UP000294937"/>
    </source>
</evidence>